<feature type="domain" description="CCHC-type" evidence="14">
    <location>
        <begin position="410"/>
        <end position="425"/>
    </location>
</feature>
<feature type="compositionally biased region" description="Low complexity" evidence="13">
    <location>
        <begin position="107"/>
        <end position="123"/>
    </location>
</feature>
<dbReference type="InterPro" id="IPR004087">
    <property type="entry name" value="KH_dom"/>
</dbReference>
<dbReference type="STRING" id="35128.B8C249"/>
<dbReference type="InterPro" id="IPR055256">
    <property type="entry name" value="KH_1_KHDC4/BBP-like"/>
</dbReference>
<name>B8C249_THAPS</name>
<dbReference type="GO" id="GO:0003729">
    <property type="term" value="F:mRNA binding"/>
    <property type="evidence" value="ECO:0000318"/>
    <property type="project" value="GO_Central"/>
</dbReference>
<feature type="compositionally biased region" description="Low complexity" evidence="13">
    <location>
        <begin position="711"/>
        <end position="763"/>
    </location>
</feature>
<dbReference type="HOGENOM" id="CLU_359661_0_0_1"/>
<keyword evidence="8 12" id="KW-0508">mRNA splicing</keyword>
<reference evidence="15 16" key="2">
    <citation type="journal article" date="2008" name="Nature">
        <title>The Phaeodactylum genome reveals the evolutionary history of diatom genomes.</title>
        <authorList>
            <person name="Bowler C."/>
            <person name="Allen A.E."/>
            <person name="Badger J.H."/>
            <person name="Grimwood J."/>
            <person name="Jabbari K."/>
            <person name="Kuo A."/>
            <person name="Maheswari U."/>
            <person name="Martens C."/>
            <person name="Maumus F."/>
            <person name="Otillar R.P."/>
            <person name="Rayko E."/>
            <person name="Salamov A."/>
            <person name="Vandepoele K."/>
            <person name="Beszteri B."/>
            <person name="Gruber A."/>
            <person name="Heijde M."/>
            <person name="Katinka M."/>
            <person name="Mock T."/>
            <person name="Valentin K."/>
            <person name="Verret F."/>
            <person name="Berges J.A."/>
            <person name="Brownlee C."/>
            <person name="Cadoret J.P."/>
            <person name="Chiovitti A."/>
            <person name="Choi C.J."/>
            <person name="Coesel S."/>
            <person name="De Martino A."/>
            <person name="Detter J.C."/>
            <person name="Durkin C."/>
            <person name="Falciatore A."/>
            <person name="Fournet J."/>
            <person name="Haruta M."/>
            <person name="Huysman M.J."/>
            <person name="Jenkins B.D."/>
            <person name="Jiroutova K."/>
            <person name="Jorgensen R.E."/>
            <person name="Joubert Y."/>
            <person name="Kaplan A."/>
            <person name="Kroger N."/>
            <person name="Kroth P.G."/>
            <person name="La Roche J."/>
            <person name="Lindquist E."/>
            <person name="Lommer M."/>
            <person name="Martin-Jezequel V."/>
            <person name="Lopez P.J."/>
            <person name="Lucas S."/>
            <person name="Mangogna M."/>
            <person name="McGinnis K."/>
            <person name="Medlin L.K."/>
            <person name="Montsant A."/>
            <person name="Oudot-Le Secq M.P."/>
            <person name="Napoli C."/>
            <person name="Obornik M."/>
            <person name="Parker M.S."/>
            <person name="Petit J.L."/>
            <person name="Porcel B.M."/>
            <person name="Poulsen N."/>
            <person name="Robison M."/>
            <person name="Rychlewski L."/>
            <person name="Rynearson T.A."/>
            <person name="Schmutz J."/>
            <person name="Shapiro H."/>
            <person name="Siaut M."/>
            <person name="Stanley M."/>
            <person name="Sussman M.R."/>
            <person name="Taylor A.R."/>
            <person name="Vardi A."/>
            <person name="von Dassow P."/>
            <person name="Vyverman W."/>
            <person name="Willis A."/>
            <person name="Wyrwicz L.S."/>
            <person name="Rokhsar D.S."/>
            <person name="Weissenbach J."/>
            <person name="Armbrust E.V."/>
            <person name="Green B.R."/>
            <person name="Van de Peer Y."/>
            <person name="Grigoriev I.V."/>
        </authorList>
    </citation>
    <scope>NUCLEOTIDE SEQUENCE [LARGE SCALE GENOMIC DNA]</scope>
    <source>
        <strain evidence="15 16">CCMP1335</strain>
    </source>
</reference>
<dbReference type="Pfam" id="PF16275">
    <property type="entry name" value="SF1-HH"/>
    <property type="match status" value="1"/>
</dbReference>
<dbReference type="SMART" id="SM00343">
    <property type="entry name" value="ZnF_C2HC"/>
    <property type="match status" value="2"/>
</dbReference>
<dbReference type="OMA" id="PGMPSMY"/>
<evidence type="ECO:0000256" key="13">
    <source>
        <dbReference type="SAM" id="MobiDB-lite"/>
    </source>
</evidence>
<feature type="compositionally biased region" description="Pro residues" evidence="13">
    <location>
        <begin position="672"/>
        <end position="692"/>
    </location>
</feature>
<evidence type="ECO:0000256" key="12">
    <source>
        <dbReference type="RuleBase" id="RU367126"/>
    </source>
</evidence>
<dbReference type="InParanoid" id="B8C249"/>
<feature type="compositionally biased region" description="Pro residues" evidence="13">
    <location>
        <begin position="631"/>
        <end position="645"/>
    </location>
</feature>
<keyword evidence="16" id="KW-1185">Reference proteome</keyword>
<dbReference type="Gene3D" id="6.10.140.1790">
    <property type="match status" value="1"/>
</dbReference>
<dbReference type="KEGG" id="tps:THAPSDRAFT_22618"/>
<evidence type="ECO:0000256" key="7">
    <source>
        <dbReference type="ARBA" id="ARBA00022884"/>
    </source>
</evidence>
<evidence type="ECO:0000256" key="6">
    <source>
        <dbReference type="ARBA" id="ARBA00022833"/>
    </source>
</evidence>
<dbReference type="eggNOG" id="KOG0119">
    <property type="taxonomic scope" value="Eukaryota"/>
</dbReference>
<dbReference type="GO" id="GO:0005634">
    <property type="term" value="C:nucleus"/>
    <property type="evidence" value="ECO:0000318"/>
    <property type="project" value="GO_Central"/>
</dbReference>
<dbReference type="InterPro" id="IPR032570">
    <property type="entry name" value="SF1-HH"/>
</dbReference>
<comment type="subcellular location">
    <subcellularLocation>
        <location evidence="1 12">Nucleus</location>
    </subcellularLocation>
</comment>
<dbReference type="PANTHER" id="PTHR11208:SF45">
    <property type="entry name" value="SPLICING FACTOR 1"/>
    <property type="match status" value="1"/>
</dbReference>
<protein>
    <recommendedName>
        <fullName evidence="12">Branchpoint-bridging protein</fullName>
    </recommendedName>
</protein>
<comment type="function">
    <text evidence="12">Necessary for the splicing of pre-mRNA. Has a role in the recognition of the branch site (5'-UACUAAC-3'), the pyrimidine tract and the 3'-splice site at the 3'-end of introns.</text>
</comment>
<sequence length="779" mass="82646">MTSGQDAEEAAELMATMRAEHVPMKSWYNNPSHIGLHSKYGDFPLFWQDLRGWDGWKEVRREYLRFTEGGGRSLESAQAQATDGIDADGGRKKRSRWADEGEEGAADADGTSASAAALAASSSGPPERKRKSRWGRGRDETPKPSINAAATTQPPPIQDPVMAALGLSSTPSTATLSTTAQSLLPSNLSSSVPEHHRAELNTLQERLRKANSRLTNLEAEAAKIDALPRGHPDRSPSPPPIYGPDGTRKNTRANRWRETYTEERAVCLERIMELVPTMRPPGFLTKRKRSRKIHIPVEDHPTYNFIGLIIGPRGKTQKEMENKTGCKIAIRGKGSVKEGAKGRRNGQPMEGDDEPLHVVITGDDPAAIDAAAEMVTSMLVVIDDEKNIHKQNQLRELALLNGTLKDEEWCITCGEKGHKNYECPKRFALSSKSAATLQIKCAICGDTSHPTRDCRMKPSAAAEEGMANQIKKERELDSDYSAFMAELDGRPVKEEAGEDCGGKESGGTAVSTASVPPRESVLTIIQPARVVKVGEETVEASVVVPPVASLPAANSILTIIQPARVVKVGEEATTDTTGAAAAVQPIASGITTISSTVPSGVATISSTFPTSSSAAHPIASGVTTISSATLPPAPTTSLPLPPSGEPPASLTSGTGVIKAPDGAMVATGTTLPLPPPPPPPAAVGGQFPPPQMVYPGQQWPGVPPPPPPCAYPNQYQQGGYHQPQYGQQPPQQQQWGAGGYNAANGQGNNGAAWNPNGYYAGAGDANGAGGFNWWDSSDS</sequence>
<evidence type="ECO:0000256" key="4">
    <source>
        <dbReference type="ARBA" id="ARBA00022723"/>
    </source>
</evidence>
<dbReference type="InterPro" id="IPR045071">
    <property type="entry name" value="BBP-like"/>
</dbReference>
<keyword evidence="12" id="KW-0747">Spliceosome</keyword>
<dbReference type="SMART" id="SM00322">
    <property type="entry name" value="KH"/>
    <property type="match status" value="1"/>
</dbReference>
<dbReference type="GeneID" id="7451763"/>
<dbReference type="PANTHER" id="PTHR11208">
    <property type="entry name" value="RNA-BINDING PROTEIN RELATED"/>
    <property type="match status" value="1"/>
</dbReference>
<dbReference type="InterPro" id="IPR036875">
    <property type="entry name" value="Znf_CCHC_sf"/>
</dbReference>
<dbReference type="InterPro" id="IPR047086">
    <property type="entry name" value="SF1-HH_sf"/>
</dbReference>
<dbReference type="PaxDb" id="35128-Thaps22618"/>
<feature type="compositionally biased region" description="Basic and acidic residues" evidence="13">
    <location>
        <begin position="221"/>
        <end position="234"/>
    </location>
</feature>
<evidence type="ECO:0000256" key="5">
    <source>
        <dbReference type="ARBA" id="ARBA00022771"/>
    </source>
</evidence>
<dbReference type="Pfam" id="PF22675">
    <property type="entry name" value="KH-I_KHDC4-BBP"/>
    <property type="match status" value="1"/>
</dbReference>
<evidence type="ECO:0000256" key="1">
    <source>
        <dbReference type="ARBA" id="ARBA00004123"/>
    </source>
</evidence>
<dbReference type="AlphaFoldDB" id="B8C249"/>
<keyword evidence="6 12" id="KW-0862">Zinc</keyword>
<dbReference type="PROSITE" id="PS50084">
    <property type="entry name" value="KH_TYPE_1"/>
    <property type="match status" value="1"/>
</dbReference>
<evidence type="ECO:0000256" key="3">
    <source>
        <dbReference type="ARBA" id="ARBA00022664"/>
    </source>
</evidence>
<keyword evidence="9 12" id="KW-0539">Nucleus</keyword>
<feature type="region of interest" description="Disordered" evidence="13">
    <location>
        <begin position="74"/>
        <end position="163"/>
    </location>
</feature>
<keyword evidence="3 12" id="KW-0507">mRNA processing</keyword>
<evidence type="ECO:0000256" key="8">
    <source>
        <dbReference type="ARBA" id="ARBA00023187"/>
    </source>
</evidence>
<keyword evidence="7 11" id="KW-0694">RNA-binding</keyword>
<comment type="similarity">
    <text evidence="2 12">Belongs to the BBP/SF1 family.</text>
</comment>
<feature type="region of interest" description="Disordered" evidence="13">
    <location>
        <begin position="625"/>
        <end position="779"/>
    </location>
</feature>
<gene>
    <name evidence="15" type="ORF">THAPSDRAFT_22618</name>
</gene>
<keyword evidence="4 12" id="KW-0479">Metal-binding</keyword>
<evidence type="ECO:0000256" key="11">
    <source>
        <dbReference type="PROSITE-ProRule" id="PRU00117"/>
    </source>
</evidence>
<organism evidence="15 16">
    <name type="scientific">Thalassiosira pseudonana</name>
    <name type="common">Marine diatom</name>
    <name type="synonym">Cyclotella nana</name>
    <dbReference type="NCBI Taxonomy" id="35128"/>
    <lineage>
        <taxon>Eukaryota</taxon>
        <taxon>Sar</taxon>
        <taxon>Stramenopiles</taxon>
        <taxon>Ochrophyta</taxon>
        <taxon>Bacillariophyta</taxon>
        <taxon>Coscinodiscophyceae</taxon>
        <taxon>Thalassiosirophycidae</taxon>
        <taxon>Thalassiosirales</taxon>
        <taxon>Thalassiosiraceae</taxon>
        <taxon>Thalassiosira</taxon>
    </lineage>
</organism>
<evidence type="ECO:0000313" key="16">
    <source>
        <dbReference type="Proteomes" id="UP000001449"/>
    </source>
</evidence>
<reference evidence="15 16" key="1">
    <citation type="journal article" date="2004" name="Science">
        <title>The genome of the diatom Thalassiosira pseudonana: ecology, evolution, and metabolism.</title>
        <authorList>
            <person name="Armbrust E.V."/>
            <person name="Berges J.A."/>
            <person name="Bowler C."/>
            <person name="Green B.R."/>
            <person name="Martinez D."/>
            <person name="Putnam N.H."/>
            <person name="Zhou S."/>
            <person name="Allen A.E."/>
            <person name="Apt K.E."/>
            <person name="Bechner M."/>
            <person name="Brzezinski M.A."/>
            <person name="Chaal B.K."/>
            <person name="Chiovitti A."/>
            <person name="Davis A.K."/>
            <person name="Demarest M.S."/>
            <person name="Detter J.C."/>
            <person name="Glavina T."/>
            <person name="Goodstein D."/>
            <person name="Hadi M.Z."/>
            <person name="Hellsten U."/>
            <person name="Hildebrand M."/>
            <person name="Jenkins B.D."/>
            <person name="Jurka J."/>
            <person name="Kapitonov V.V."/>
            <person name="Kroger N."/>
            <person name="Lau W.W."/>
            <person name="Lane T.W."/>
            <person name="Larimer F.W."/>
            <person name="Lippmeier J.C."/>
            <person name="Lucas S."/>
            <person name="Medina M."/>
            <person name="Montsant A."/>
            <person name="Obornik M."/>
            <person name="Parker M.S."/>
            <person name="Palenik B."/>
            <person name="Pazour G.J."/>
            <person name="Richardson P.M."/>
            <person name="Rynearson T.A."/>
            <person name="Saito M.A."/>
            <person name="Schwartz D.C."/>
            <person name="Thamatrakoln K."/>
            <person name="Valentin K."/>
            <person name="Vardi A."/>
            <person name="Wilkerson F.P."/>
            <person name="Rokhsar D.S."/>
        </authorList>
    </citation>
    <scope>NUCLEOTIDE SEQUENCE [LARGE SCALE GENOMIC DNA]</scope>
    <source>
        <strain evidence="15 16">CCMP1335</strain>
    </source>
</reference>
<feature type="compositionally biased region" description="Pro residues" evidence="13">
    <location>
        <begin position="701"/>
        <end position="710"/>
    </location>
</feature>
<dbReference type="PROSITE" id="PS50158">
    <property type="entry name" value="ZF_CCHC"/>
    <property type="match status" value="1"/>
</dbReference>
<dbReference type="GO" id="GO:0045131">
    <property type="term" value="F:pre-mRNA branch point binding"/>
    <property type="evidence" value="ECO:0007669"/>
    <property type="project" value="UniProtKB-UniRule"/>
</dbReference>
<evidence type="ECO:0000313" key="15">
    <source>
        <dbReference type="EMBL" id="EED91882.1"/>
    </source>
</evidence>
<proteinExistence type="inferred from homology"/>
<dbReference type="SUPFAM" id="SSF57756">
    <property type="entry name" value="Retrovirus zinc finger-like domains"/>
    <property type="match status" value="1"/>
</dbReference>
<dbReference type="Gene3D" id="4.10.60.10">
    <property type="entry name" value="Zinc finger, CCHC-type"/>
    <property type="match status" value="1"/>
</dbReference>
<dbReference type="Gene3D" id="3.30.1370.10">
    <property type="entry name" value="K Homology domain, type 1"/>
    <property type="match status" value="1"/>
</dbReference>
<evidence type="ECO:0000256" key="9">
    <source>
        <dbReference type="ARBA" id="ARBA00023242"/>
    </source>
</evidence>
<evidence type="ECO:0000259" key="14">
    <source>
        <dbReference type="PROSITE" id="PS50158"/>
    </source>
</evidence>
<dbReference type="CDD" id="cd02395">
    <property type="entry name" value="KH-I_BBP"/>
    <property type="match status" value="1"/>
</dbReference>
<feature type="region of interest" description="Disordered" evidence="13">
    <location>
        <begin position="493"/>
        <end position="513"/>
    </location>
</feature>
<evidence type="ECO:0000256" key="2">
    <source>
        <dbReference type="ARBA" id="ARBA00010382"/>
    </source>
</evidence>
<dbReference type="RefSeq" id="XP_002290130.1">
    <property type="nucleotide sequence ID" value="XM_002290094.1"/>
</dbReference>
<dbReference type="SUPFAM" id="SSF54791">
    <property type="entry name" value="Eukaryotic type KH-domain (KH-domain type I)"/>
    <property type="match status" value="1"/>
</dbReference>
<dbReference type="InterPro" id="IPR001878">
    <property type="entry name" value="Znf_CCHC"/>
</dbReference>
<dbReference type="EMBL" id="CM000642">
    <property type="protein sequence ID" value="EED91882.1"/>
    <property type="molecule type" value="Genomic_DNA"/>
</dbReference>
<accession>B8C249</accession>
<dbReference type="GO" id="GO:0008270">
    <property type="term" value="F:zinc ion binding"/>
    <property type="evidence" value="ECO:0007669"/>
    <property type="project" value="UniProtKB-UniRule"/>
</dbReference>
<dbReference type="GO" id="GO:0045292">
    <property type="term" value="P:mRNA cis splicing, via spliceosome"/>
    <property type="evidence" value="ECO:0000318"/>
    <property type="project" value="GO_Central"/>
</dbReference>
<feature type="region of interest" description="Disordered" evidence="13">
    <location>
        <begin position="221"/>
        <end position="252"/>
    </location>
</feature>
<dbReference type="Proteomes" id="UP000001449">
    <property type="component" value="Chromosome 5"/>
</dbReference>
<dbReference type="GO" id="GO:0005681">
    <property type="term" value="C:spliceosomal complex"/>
    <property type="evidence" value="ECO:0007669"/>
    <property type="project" value="UniProtKB-KW"/>
</dbReference>
<dbReference type="InterPro" id="IPR036612">
    <property type="entry name" value="KH_dom_type_1_sf"/>
</dbReference>
<evidence type="ECO:0000256" key="10">
    <source>
        <dbReference type="PROSITE-ProRule" id="PRU00047"/>
    </source>
</evidence>
<keyword evidence="5 10" id="KW-0863">Zinc-finger</keyword>
<feature type="region of interest" description="Disordered" evidence="13">
    <location>
        <begin position="334"/>
        <end position="354"/>
    </location>
</feature>